<reference evidence="1" key="1">
    <citation type="submission" date="2023-03" db="EMBL/GenBank/DDBJ databases">
        <authorList>
            <person name="Shen W."/>
            <person name="Cai J."/>
        </authorList>
    </citation>
    <scope>NUCLEOTIDE SEQUENCE</scope>
    <source>
        <strain evidence="1">P86-2</strain>
    </source>
</reference>
<name>A0AAJ2IW02_9LACT</name>
<gene>
    <name evidence="1" type="ORF">P7D17_08585</name>
</gene>
<proteinExistence type="predicted"/>
<dbReference type="RefSeq" id="WP_311843056.1">
    <property type="nucleotide sequence ID" value="NZ_JARPXR010000009.1"/>
</dbReference>
<organism evidence="1 2">
    <name type="scientific">Lactococcus petauri</name>
    <dbReference type="NCBI Taxonomy" id="1940789"/>
    <lineage>
        <taxon>Bacteria</taxon>
        <taxon>Bacillati</taxon>
        <taxon>Bacillota</taxon>
        <taxon>Bacilli</taxon>
        <taxon>Lactobacillales</taxon>
        <taxon>Streptococcaceae</taxon>
        <taxon>Lactococcus</taxon>
    </lineage>
</organism>
<dbReference type="AlphaFoldDB" id="A0AAJ2IW02"/>
<dbReference type="EMBL" id="JARPXR010000009">
    <property type="protein sequence ID" value="MDT2584154.1"/>
    <property type="molecule type" value="Genomic_DNA"/>
</dbReference>
<evidence type="ECO:0000313" key="1">
    <source>
        <dbReference type="EMBL" id="MDT2584154.1"/>
    </source>
</evidence>
<protein>
    <submittedName>
        <fullName evidence="1">Uncharacterized protein</fullName>
    </submittedName>
</protein>
<dbReference type="Proteomes" id="UP001262817">
    <property type="component" value="Unassembled WGS sequence"/>
</dbReference>
<sequence length="107" mass="12907">MDFEEFKKYIEENCNAKSKFYEKMTAYMWRMVESEDNSVYLTEPQIETEVKKNWNASLQNMYNKVDKKVTTKKTDSHPVKVEKWIAEISELEILDEFTEDIDNIEFD</sequence>
<accession>A0AAJ2IW02</accession>
<comment type="caution">
    <text evidence="1">The sequence shown here is derived from an EMBL/GenBank/DDBJ whole genome shotgun (WGS) entry which is preliminary data.</text>
</comment>
<evidence type="ECO:0000313" key="2">
    <source>
        <dbReference type="Proteomes" id="UP001262817"/>
    </source>
</evidence>